<dbReference type="GO" id="GO:0005829">
    <property type="term" value="C:cytosol"/>
    <property type="evidence" value="ECO:0007669"/>
    <property type="project" value="TreeGrafter"/>
</dbReference>
<dbReference type="EC" id="3.4.19.12" evidence="3"/>
<accession>A0A367YCD8</accession>
<comment type="catalytic activity">
    <reaction evidence="1">
        <text>Thiol-dependent hydrolysis of ester, thioester, amide, peptide and isopeptide bonds formed by the C-terminal Gly of ubiquitin (a 76-residue protein attached to proteins as an intracellular targeting signal).</text>
        <dbReference type="EC" id="3.4.19.12"/>
    </reaction>
</comment>
<feature type="compositionally biased region" description="Basic and acidic residues" evidence="8">
    <location>
        <begin position="789"/>
        <end position="801"/>
    </location>
</feature>
<evidence type="ECO:0000256" key="5">
    <source>
        <dbReference type="ARBA" id="ARBA00022786"/>
    </source>
</evidence>
<feature type="region of interest" description="Disordered" evidence="8">
    <location>
        <begin position="776"/>
        <end position="801"/>
    </location>
</feature>
<dbReference type="PANTHER" id="PTHR24006:SF722">
    <property type="entry name" value="UBIQUITIN CARBOXYL-TERMINAL HYDROLASE 48"/>
    <property type="match status" value="1"/>
</dbReference>
<gene>
    <name evidence="10" type="ORF">Cantr_09730</name>
</gene>
<dbReference type="InterPro" id="IPR050164">
    <property type="entry name" value="Peptidase_C19"/>
</dbReference>
<evidence type="ECO:0000256" key="6">
    <source>
        <dbReference type="ARBA" id="ARBA00022801"/>
    </source>
</evidence>
<evidence type="ECO:0000313" key="11">
    <source>
        <dbReference type="Proteomes" id="UP000253472"/>
    </source>
</evidence>
<dbReference type="PROSITE" id="PS50235">
    <property type="entry name" value="USP_3"/>
    <property type="match status" value="1"/>
</dbReference>
<evidence type="ECO:0000313" key="10">
    <source>
        <dbReference type="EMBL" id="RCK63330.1"/>
    </source>
</evidence>
<keyword evidence="11" id="KW-1185">Reference proteome</keyword>
<dbReference type="SUPFAM" id="SSF54001">
    <property type="entry name" value="Cysteine proteinases"/>
    <property type="match status" value="1"/>
</dbReference>
<sequence length="801" mass="91481">MFKRFNRLATPEPSCSIFADTYWRWYIDSYEVNDKQTLMKHTPYNKLKYTEKSADVITLKSYFQENKLPVPSSLQIIALLKSPFTQGDLNRTYYLIRMFQTSSQGLFLTNSRYDKLNHTIHFLGAENWDNVMCYLDALLFSMFANLESFEPILFLPNHSDYLLNQLLALLRVYVNLLRSGNLITTDITAKICEALMKLGFNEALSHRQQDAATLFEFLTSTLNMPLLTFKIDIKHGGKYNKQDDEKISKERILFVSIPNEEEEDEILQIADKGSVSHNENAYTSSDSVDSEAEDLVLLEECLEHYFNNSISVKRELERRATLSNITEDVASLSTSADDGKPRIADTPMSGKYDVETIDNINDKIRSRNNSFKSDNARVGLRQRSSTLSIWSQSEKGSGRSRRGSTGKEVSLPAWMFLRLLPFYTDDNLITDNFESIVKTSKEFAIRRPILPICLKRYRFNSGASAGTRSKKRIIIPPFIDLPEFVADDIDSNIGSFRLILESAICHRGDTIELGHFVSVVRKHTNILDETEEEANAAHWYLYDDMHKKARVVEKSFKEIFKTEWPYMLFYRLVTTEDISSASSINSAVAPPPQGSNSSYWKDNGSGGASSVKSNKESIPILRRPPTDVKYRDVREKYYWYLMDEHKNYFKEEPAIAKDGNSNITLSPQYRRNSQWSNNSHISAINLEKEAPAKTAIPARISSEERLTGSSNHTTTAAGDNSSNSSFWKKSMKAAAPSVGLNSSDSLGEIHKLVSPENKKGALPKTLRNLEDQQRKHHHVHSPFHKKAHKRDEYKKEHCLIM</sequence>
<comment type="similarity">
    <text evidence="2">Belongs to the peptidase C19 family.</text>
</comment>
<feature type="compositionally biased region" description="Polar residues" evidence="8">
    <location>
        <begin position="707"/>
        <end position="725"/>
    </location>
</feature>
<reference evidence="10 11" key="1">
    <citation type="submission" date="2018-06" db="EMBL/GenBank/DDBJ databases">
        <title>Whole genome sequencing of Candida tropicalis (genome annotated by CSBL at Korea University).</title>
        <authorList>
            <person name="Ahn J."/>
        </authorList>
    </citation>
    <scope>NUCLEOTIDE SEQUENCE [LARGE SCALE GENOMIC DNA]</scope>
    <source>
        <strain evidence="10 11">ATCC 20962</strain>
    </source>
</reference>
<evidence type="ECO:0000256" key="4">
    <source>
        <dbReference type="ARBA" id="ARBA00022670"/>
    </source>
</evidence>
<proteinExistence type="inferred from homology"/>
<evidence type="ECO:0000259" key="9">
    <source>
        <dbReference type="PROSITE" id="PS50235"/>
    </source>
</evidence>
<evidence type="ECO:0000256" key="7">
    <source>
        <dbReference type="ARBA" id="ARBA00022807"/>
    </source>
</evidence>
<keyword evidence="7" id="KW-0788">Thiol protease</keyword>
<feature type="region of interest" description="Disordered" evidence="8">
    <location>
        <begin position="701"/>
        <end position="725"/>
    </location>
</feature>
<dbReference type="Gene3D" id="3.90.70.10">
    <property type="entry name" value="Cysteine proteinases"/>
    <property type="match status" value="2"/>
</dbReference>
<comment type="caution">
    <text evidence="10">The sequence shown here is derived from an EMBL/GenBank/DDBJ whole genome shotgun (WGS) entry which is preliminary data.</text>
</comment>
<evidence type="ECO:0000256" key="2">
    <source>
        <dbReference type="ARBA" id="ARBA00009085"/>
    </source>
</evidence>
<feature type="region of interest" description="Disordered" evidence="8">
    <location>
        <begin position="583"/>
        <end position="615"/>
    </location>
</feature>
<dbReference type="EMBL" id="QLNQ01000024">
    <property type="protein sequence ID" value="RCK63330.1"/>
    <property type="molecule type" value="Genomic_DNA"/>
</dbReference>
<organism evidence="10 11">
    <name type="scientific">Candida viswanathii</name>
    <dbReference type="NCBI Taxonomy" id="5486"/>
    <lineage>
        <taxon>Eukaryota</taxon>
        <taxon>Fungi</taxon>
        <taxon>Dikarya</taxon>
        <taxon>Ascomycota</taxon>
        <taxon>Saccharomycotina</taxon>
        <taxon>Pichiomycetes</taxon>
        <taxon>Debaryomycetaceae</taxon>
        <taxon>Candida/Lodderomyces clade</taxon>
        <taxon>Candida</taxon>
    </lineage>
</organism>
<dbReference type="STRING" id="5486.A0A367YCD8"/>
<dbReference type="GO" id="GO:0016579">
    <property type="term" value="P:protein deubiquitination"/>
    <property type="evidence" value="ECO:0007669"/>
    <property type="project" value="TreeGrafter"/>
</dbReference>
<feature type="domain" description="USP" evidence="9">
    <location>
        <begin position="123"/>
        <end position="573"/>
    </location>
</feature>
<dbReference type="GO" id="GO:0006508">
    <property type="term" value="P:proteolysis"/>
    <property type="evidence" value="ECO:0007669"/>
    <property type="project" value="UniProtKB-KW"/>
</dbReference>
<keyword evidence="5" id="KW-0833">Ubl conjugation pathway</keyword>
<dbReference type="InterPro" id="IPR028889">
    <property type="entry name" value="USP"/>
</dbReference>
<evidence type="ECO:0000256" key="3">
    <source>
        <dbReference type="ARBA" id="ARBA00012759"/>
    </source>
</evidence>
<dbReference type="Proteomes" id="UP000253472">
    <property type="component" value="Unassembled WGS sequence"/>
</dbReference>
<keyword evidence="6" id="KW-0378">Hydrolase</keyword>
<dbReference type="GO" id="GO:0004843">
    <property type="term" value="F:cysteine-type deubiquitinase activity"/>
    <property type="evidence" value="ECO:0007669"/>
    <property type="project" value="UniProtKB-EC"/>
</dbReference>
<name>A0A367YCD8_9ASCO</name>
<protein>
    <recommendedName>
        <fullName evidence="3">ubiquitinyl hydrolase 1</fullName>
        <ecNumber evidence="3">3.4.19.12</ecNumber>
    </recommendedName>
</protein>
<evidence type="ECO:0000256" key="1">
    <source>
        <dbReference type="ARBA" id="ARBA00000707"/>
    </source>
</evidence>
<dbReference type="AlphaFoldDB" id="A0A367YCD8"/>
<dbReference type="OrthoDB" id="6287070at2759"/>
<dbReference type="GO" id="GO:0005634">
    <property type="term" value="C:nucleus"/>
    <property type="evidence" value="ECO:0007669"/>
    <property type="project" value="UniProtKB-SubCell"/>
</dbReference>
<evidence type="ECO:0000256" key="8">
    <source>
        <dbReference type="SAM" id="MobiDB-lite"/>
    </source>
</evidence>
<feature type="compositionally biased region" description="Basic residues" evidence="8">
    <location>
        <begin position="776"/>
        <end position="788"/>
    </location>
</feature>
<dbReference type="PANTHER" id="PTHR24006">
    <property type="entry name" value="UBIQUITIN CARBOXYL-TERMINAL HYDROLASE"/>
    <property type="match status" value="1"/>
</dbReference>
<keyword evidence="4" id="KW-0645">Protease</keyword>
<dbReference type="InterPro" id="IPR038765">
    <property type="entry name" value="Papain-like_cys_pep_sf"/>
</dbReference>